<comment type="caution">
    <text evidence="1">The sequence shown here is derived from an EMBL/GenBank/DDBJ whole genome shotgun (WGS) entry which is preliminary data.</text>
</comment>
<proteinExistence type="predicted"/>
<dbReference type="SFLD" id="SFLDG01129">
    <property type="entry name" value="C1.5:_HAD__Beta-PGM__Phosphata"/>
    <property type="match status" value="1"/>
</dbReference>
<protein>
    <submittedName>
        <fullName evidence="1">HAD-IA family hydrolase</fullName>
    </submittedName>
</protein>
<evidence type="ECO:0000313" key="1">
    <source>
        <dbReference type="EMBL" id="MBT1541661.1"/>
    </source>
</evidence>
<dbReference type="PANTHER" id="PTHR43611">
    <property type="entry name" value="ALPHA-D-GLUCOSE 1-PHOSPHATE PHOSPHATASE"/>
    <property type="match status" value="1"/>
</dbReference>
<dbReference type="InterPro" id="IPR006439">
    <property type="entry name" value="HAD-SF_hydro_IA"/>
</dbReference>
<dbReference type="EMBL" id="JAHEWX010000007">
    <property type="protein sequence ID" value="MBT1541661.1"/>
    <property type="molecule type" value="Genomic_DNA"/>
</dbReference>
<dbReference type="Gene3D" id="3.40.50.1000">
    <property type="entry name" value="HAD superfamily/HAD-like"/>
    <property type="match status" value="1"/>
</dbReference>
<dbReference type="InterPro" id="IPR036412">
    <property type="entry name" value="HAD-like_sf"/>
</dbReference>
<reference evidence="1" key="1">
    <citation type="submission" date="2021-05" db="EMBL/GenBank/DDBJ databases">
        <title>Whole genome sequence of Curtobacterium flaccumfaciens pv. flaccumfaciens strain CFBP 3417.</title>
        <authorList>
            <person name="Osdaghi E."/>
            <person name="Taghouti G."/>
            <person name="Portier P."/>
            <person name="Fazliarab A."/>
            <person name="Taghavi S.M."/>
            <person name="Briand M."/>
            <person name="Le-Saux M."/>
            <person name="Jacques M.-A."/>
        </authorList>
    </citation>
    <scope>NUCLEOTIDE SEQUENCE</scope>
    <source>
        <strain evidence="1">CFBP 3417</strain>
    </source>
</reference>
<dbReference type="PRINTS" id="PR00413">
    <property type="entry name" value="HADHALOGNASE"/>
</dbReference>
<dbReference type="SUPFAM" id="SSF56784">
    <property type="entry name" value="HAD-like"/>
    <property type="match status" value="1"/>
</dbReference>
<accession>A0A9Q2W2H0</accession>
<gene>
    <name evidence="1" type="ORF">KK103_07815</name>
</gene>
<dbReference type="SFLD" id="SFLDS00003">
    <property type="entry name" value="Haloacid_Dehalogenase"/>
    <property type="match status" value="1"/>
</dbReference>
<dbReference type="Pfam" id="PF00702">
    <property type="entry name" value="Hydrolase"/>
    <property type="match status" value="1"/>
</dbReference>
<name>A0A9Q2W2H0_9MICO</name>
<evidence type="ECO:0000313" key="2">
    <source>
        <dbReference type="Proteomes" id="UP000709437"/>
    </source>
</evidence>
<keyword evidence="1" id="KW-0378">Hydrolase</keyword>
<dbReference type="RefSeq" id="WP_214562766.1">
    <property type="nucleotide sequence ID" value="NZ_JAHEWX010000007.1"/>
</dbReference>
<dbReference type="InterPro" id="IPR023214">
    <property type="entry name" value="HAD_sf"/>
</dbReference>
<dbReference type="Proteomes" id="UP000709437">
    <property type="component" value="Unassembled WGS sequence"/>
</dbReference>
<dbReference type="AlphaFoldDB" id="A0A9Q2W2H0"/>
<sequence length="220" mass="23737">MTAGAAGAAVPAVRWLLLDVGGVLELVDDAAWPGHFRARWAERLGMTTDDFSARLVAADLPDASRQTGVVDRYWGAIGTALGLSAEQLVVMRADFWDAYCGTLNEPLYDFLAGLRGTIGLAILSNSGDGAREEEERRFRFSAVFDPICYSHEIGVNKPDAEAFRITLDRLQATPAEVLFIDDVPENIAAARALGIGAHLHVDTDETIRVLDAVVRGSGRP</sequence>
<dbReference type="NCBIfam" id="TIGR01509">
    <property type="entry name" value="HAD-SF-IA-v3"/>
    <property type="match status" value="1"/>
</dbReference>
<organism evidence="1 2">
    <name type="scientific">Curtobacterium flaccumfaciens pv. flaccumfaciens</name>
    <dbReference type="NCBI Taxonomy" id="138532"/>
    <lineage>
        <taxon>Bacteria</taxon>
        <taxon>Bacillati</taxon>
        <taxon>Actinomycetota</taxon>
        <taxon>Actinomycetes</taxon>
        <taxon>Micrococcales</taxon>
        <taxon>Microbacteriaceae</taxon>
        <taxon>Curtobacterium</taxon>
    </lineage>
</organism>
<dbReference type="GO" id="GO:0016787">
    <property type="term" value="F:hydrolase activity"/>
    <property type="evidence" value="ECO:0007669"/>
    <property type="project" value="UniProtKB-KW"/>
</dbReference>
<dbReference type="PANTHER" id="PTHR43611:SF3">
    <property type="entry name" value="FLAVIN MONONUCLEOTIDE HYDROLASE 1, CHLOROPLATIC"/>
    <property type="match status" value="1"/>
</dbReference>